<evidence type="ECO:0000313" key="1">
    <source>
        <dbReference type="EMBL" id="GIY30596.1"/>
    </source>
</evidence>
<organism evidence="1 2">
    <name type="scientific">Caerostris darwini</name>
    <dbReference type="NCBI Taxonomy" id="1538125"/>
    <lineage>
        <taxon>Eukaryota</taxon>
        <taxon>Metazoa</taxon>
        <taxon>Ecdysozoa</taxon>
        <taxon>Arthropoda</taxon>
        <taxon>Chelicerata</taxon>
        <taxon>Arachnida</taxon>
        <taxon>Araneae</taxon>
        <taxon>Araneomorphae</taxon>
        <taxon>Entelegynae</taxon>
        <taxon>Araneoidea</taxon>
        <taxon>Araneidae</taxon>
        <taxon>Caerostris</taxon>
    </lineage>
</organism>
<dbReference type="GO" id="GO:0006457">
    <property type="term" value="P:protein folding"/>
    <property type="evidence" value="ECO:0007669"/>
    <property type="project" value="InterPro"/>
</dbReference>
<protein>
    <submittedName>
        <fullName evidence="1">Uncharacterized protein</fullName>
    </submittedName>
</protein>
<dbReference type="PANTHER" id="PTHR46787:SF1">
    <property type="entry name" value="MOLECULAR CHAPERONE MKKS"/>
    <property type="match status" value="1"/>
</dbReference>
<dbReference type="Proteomes" id="UP001054837">
    <property type="component" value="Unassembled WGS sequence"/>
</dbReference>
<name>A0AAV4SD71_9ARAC</name>
<dbReference type="Pfam" id="PF00118">
    <property type="entry name" value="Cpn60_TCP1"/>
    <property type="match status" value="1"/>
</dbReference>
<reference evidence="1 2" key="1">
    <citation type="submission" date="2021-06" db="EMBL/GenBank/DDBJ databases">
        <title>Caerostris darwini draft genome.</title>
        <authorList>
            <person name="Kono N."/>
            <person name="Arakawa K."/>
        </authorList>
    </citation>
    <scope>NUCLEOTIDE SEQUENCE [LARGE SCALE GENOMIC DNA]</scope>
</reference>
<dbReference type="GO" id="GO:0032502">
    <property type="term" value="P:developmental process"/>
    <property type="evidence" value="ECO:0007669"/>
    <property type="project" value="TreeGrafter"/>
</dbReference>
<accession>A0AAV4SD71</accession>
<gene>
    <name evidence="1" type="primary">Mkks_1</name>
    <name evidence="1" type="ORF">CDAR_461191</name>
</gene>
<dbReference type="GO" id="GO:1902636">
    <property type="term" value="C:kinociliary basal body"/>
    <property type="evidence" value="ECO:0007669"/>
    <property type="project" value="TreeGrafter"/>
</dbReference>
<dbReference type="InterPro" id="IPR027409">
    <property type="entry name" value="GroEL-like_apical_dom_sf"/>
</dbReference>
<proteinExistence type="predicted"/>
<dbReference type="GO" id="GO:0005524">
    <property type="term" value="F:ATP binding"/>
    <property type="evidence" value="ECO:0007669"/>
    <property type="project" value="InterPro"/>
</dbReference>
<dbReference type="EMBL" id="BPLQ01007521">
    <property type="protein sequence ID" value="GIY30596.1"/>
    <property type="molecule type" value="Genomic_DNA"/>
</dbReference>
<dbReference type="InterPro" id="IPR028790">
    <property type="entry name" value="MKKS"/>
</dbReference>
<dbReference type="InterPro" id="IPR002423">
    <property type="entry name" value="Cpn60/GroEL/TCP-1"/>
</dbReference>
<dbReference type="SUPFAM" id="SSF48592">
    <property type="entry name" value="GroEL equatorial domain-like"/>
    <property type="match status" value="1"/>
</dbReference>
<dbReference type="InterPro" id="IPR027413">
    <property type="entry name" value="GROEL-like_equatorial_sf"/>
</dbReference>
<comment type="caution">
    <text evidence="1">The sequence shown here is derived from an EMBL/GenBank/DDBJ whole genome shotgun (WGS) entry which is preliminary data.</text>
</comment>
<dbReference type="Gene3D" id="3.30.260.10">
    <property type="entry name" value="TCP-1-like chaperonin intermediate domain"/>
    <property type="match status" value="1"/>
</dbReference>
<keyword evidence="2" id="KW-1185">Reference proteome</keyword>
<dbReference type="PANTHER" id="PTHR46787">
    <property type="entry name" value="SYNDROMES PUTATIVE CHAPERONIN-RELATED"/>
    <property type="match status" value="1"/>
</dbReference>
<dbReference type="AlphaFoldDB" id="A0AAV4SD71"/>
<dbReference type="GO" id="GO:0051082">
    <property type="term" value="F:unfolded protein binding"/>
    <property type="evidence" value="ECO:0007669"/>
    <property type="project" value="InterPro"/>
</dbReference>
<dbReference type="InterPro" id="IPR027410">
    <property type="entry name" value="TCP-1-like_intermed_sf"/>
</dbReference>
<dbReference type="Gene3D" id="1.10.560.10">
    <property type="entry name" value="GroEL-like equatorial domain"/>
    <property type="match status" value="1"/>
</dbReference>
<dbReference type="Gene3D" id="3.50.7.10">
    <property type="entry name" value="GroEL"/>
    <property type="match status" value="1"/>
</dbReference>
<dbReference type="GO" id="GO:0005737">
    <property type="term" value="C:cytoplasm"/>
    <property type="evidence" value="ECO:0007669"/>
    <property type="project" value="TreeGrafter"/>
</dbReference>
<dbReference type="SUPFAM" id="SSF52029">
    <property type="entry name" value="GroEL apical domain-like"/>
    <property type="match status" value="1"/>
</dbReference>
<evidence type="ECO:0000313" key="2">
    <source>
        <dbReference type="Proteomes" id="UP001054837"/>
    </source>
</evidence>
<dbReference type="GO" id="GO:0005634">
    <property type="term" value="C:nucleus"/>
    <property type="evidence" value="ECO:0007669"/>
    <property type="project" value="TreeGrafter"/>
</dbReference>
<dbReference type="GO" id="GO:0051131">
    <property type="term" value="P:chaperone-mediated protein complex assembly"/>
    <property type="evidence" value="ECO:0007669"/>
    <property type="project" value="TreeGrafter"/>
</dbReference>
<sequence length="577" mass="63317">MMKGETTYSSSLISDPLHQDSCSSSLEVLSKVIQTCLGPRAKLKLLRHEGGGSAILTSSFRRLFHHLSVKNIFTKIVISTAKCQLKNFSDSSLYCAILILKSIHHAVASEISLPIIGVLYEYYSNLYMECLNNRNNLYVMNINFSNLCHLRSVIYSILCSKPGCILTSKDKNYVIALILEAYLALVPPPPRILDDYNINMLNFEGSGVKESKLFRGILVPVSKIDANCFSNRNNKTGPYRLALFSTSLAGDADFPVKALEISGSFTALEIGLKHLEIIAKKLILEKVHFVFCQKVIHPQVRKKLQKVGIFVLDRLGTEITKLIQFISGGCANASLVSDISYASLATCVVEQVGRKFYLRLEGGDVPFFTLVLGHCNAQAAAELQVVCGQAFSALFRILRSGKVCSGAGCAEIYTAHIWAAKVKEQSETLRDEVGCTLGQMRGAATAFLRSVTDACVALHQGARLDFVTEHTHGHLWRAGEGRFPKQDDRCACARFCASGVDSWAFLSDIGVRGLDPRAPEGEPRKSPDLLILDELSCKVNAFSSAFETASLLLRTTLCVNNLSEPELSVDTQPETLS</sequence>
<dbReference type="GO" id="GO:0060271">
    <property type="term" value="P:cilium assembly"/>
    <property type="evidence" value="ECO:0007669"/>
    <property type="project" value="InterPro"/>
</dbReference>